<organism evidence="1 2">
    <name type="scientific">Heyndrickxia coagulans</name>
    <name type="common">Weizmannia coagulans</name>
    <dbReference type="NCBI Taxonomy" id="1398"/>
    <lineage>
        <taxon>Bacteria</taxon>
        <taxon>Bacillati</taxon>
        <taxon>Bacillota</taxon>
        <taxon>Bacilli</taxon>
        <taxon>Bacillales</taxon>
        <taxon>Bacillaceae</taxon>
        <taxon>Heyndrickxia</taxon>
    </lineage>
</organism>
<dbReference type="EMBL" id="LQYG01000036">
    <property type="protein sequence ID" value="KYC63695.1"/>
    <property type="molecule type" value="Genomic_DNA"/>
</dbReference>
<dbReference type="Proteomes" id="UP000075288">
    <property type="component" value="Unassembled WGS sequence"/>
</dbReference>
<name>A0A150K283_HEYCO</name>
<protein>
    <submittedName>
        <fullName evidence="1">Uncharacterized protein</fullName>
    </submittedName>
</protein>
<reference evidence="1 2" key="1">
    <citation type="submission" date="2016-01" db="EMBL/GenBank/DDBJ databases">
        <title>Genome Sequences of Twelve Sporeforming Bacillus Species Isolated from Foods.</title>
        <authorList>
            <person name="Berendsen E.M."/>
            <person name="Wells-Bennik M.H."/>
            <person name="Krawcyk A.O."/>
            <person name="De Jong A."/>
            <person name="Holsappel S."/>
            <person name="Eijlander R.T."/>
            <person name="Kuipers O.P."/>
        </authorList>
    </citation>
    <scope>NUCLEOTIDE SEQUENCE [LARGE SCALE GENOMIC DNA]</scope>
    <source>
        <strain evidence="1 2">B4098</strain>
    </source>
</reference>
<accession>A0A150K283</accession>
<evidence type="ECO:0000313" key="1">
    <source>
        <dbReference type="EMBL" id="KYC63695.1"/>
    </source>
</evidence>
<proteinExistence type="predicted"/>
<evidence type="ECO:0000313" key="2">
    <source>
        <dbReference type="Proteomes" id="UP000075288"/>
    </source>
</evidence>
<sequence length="49" mass="5552">MENIRSYSFPHFTMIRRKGKIAALLKKETKYCRSVAAGKGAIIAFSGRF</sequence>
<comment type="caution">
    <text evidence="1">The sequence shown here is derived from an EMBL/GenBank/DDBJ whole genome shotgun (WGS) entry which is preliminary data.</text>
</comment>
<dbReference type="AlphaFoldDB" id="A0A150K283"/>
<gene>
    <name evidence="1" type="ORF">B4098_2547</name>
</gene>
<dbReference type="PATRIC" id="fig|1398.26.peg.2490"/>